<dbReference type="SMART" id="SM01118">
    <property type="entry name" value="CYTH"/>
    <property type="match status" value="1"/>
</dbReference>
<dbReference type="InterPro" id="IPR039013">
    <property type="entry name" value="YgiF"/>
</dbReference>
<dbReference type="CDD" id="cd07756">
    <property type="entry name" value="CYTH-like_Pase_CHAD"/>
    <property type="match status" value="1"/>
</dbReference>
<dbReference type="SUPFAM" id="SSF55154">
    <property type="entry name" value="CYTH-like phosphatases"/>
    <property type="match status" value="1"/>
</dbReference>
<dbReference type="Pfam" id="PF01928">
    <property type="entry name" value="CYTH"/>
    <property type="match status" value="1"/>
</dbReference>
<dbReference type="PANTHER" id="PTHR39569">
    <property type="entry name" value="INORGANIC TRIPHOSPHATASE"/>
    <property type="match status" value="1"/>
</dbReference>
<keyword evidence="3" id="KW-1185">Reference proteome</keyword>
<dbReference type="PROSITE" id="PS51707">
    <property type="entry name" value="CYTH"/>
    <property type="match status" value="1"/>
</dbReference>
<dbReference type="Gene3D" id="2.40.320.10">
    <property type="entry name" value="Hypothetical Protein Pfu-838710-001"/>
    <property type="match status" value="1"/>
</dbReference>
<sequence>MTQEIELKLSITSEAVDKFKAIPILNGVECDVSTLENTYYDTPALTLTAQGSALRLRKLPNGYVQTLKSRGQNVGGLHLREEWEFPVSNAELELSQFPSDALPQGISQTDLVALFKTDFNRTRWLVNFGESTVEIVLDQGVIAVGEETDPISELELELKSGNIDDLLKLSLSISESVAVMPSDISKAERGYRLFQQNTGVSVDLPNIVPQQSMESAFCALFGYELEKIQRFWQGYWSTGEWKLLNQVLLTLGNLDAQIDWFQDLIPESQRFYVKAQINWLEQALKPILSWWPACFELSQHALEDPANLAVSLQQSKAQRALAGLTQLQENPLLGHRMLCLTAWLHRRRWREDQTPQQRDKAELAIVDGLDRYLSAAMNAVQLEGFAGSVSNALAQTPAVHRLLMLCRYFDHFYGKELGELRAPLEALEDNLSRLSAMEVMARLKDWINGLPLEEQASVHSWARSKPVLLRDIKQLAGRLFKNADQLEVHA</sequence>
<dbReference type="InterPro" id="IPR023577">
    <property type="entry name" value="CYTH_domain"/>
</dbReference>
<gene>
    <name evidence="2" type="ORF">ACFOND_01360</name>
</gene>
<evidence type="ECO:0000313" key="2">
    <source>
        <dbReference type="EMBL" id="MFC3700271.1"/>
    </source>
</evidence>
<dbReference type="RefSeq" id="WP_290280993.1">
    <property type="nucleotide sequence ID" value="NZ_JAUFQI010000001.1"/>
</dbReference>
<dbReference type="Proteomes" id="UP001595710">
    <property type="component" value="Unassembled WGS sequence"/>
</dbReference>
<reference evidence="3" key="1">
    <citation type="journal article" date="2019" name="Int. J. Syst. Evol. Microbiol.">
        <title>The Global Catalogue of Microorganisms (GCM) 10K type strain sequencing project: providing services to taxonomists for standard genome sequencing and annotation.</title>
        <authorList>
            <consortium name="The Broad Institute Genomics Platform"/>
            <consortium name="The Broad Institute Genome Sequencing Center for Infectious Disease"/>
            <person name="Wu L."/>
            <person name="Ma J."/>
        </authorList>
    </citation>
    <scope>NUCLEOTIDE SEQUENCE [LARGE SCALE GENOMIC DNA]</scope>
    <source>
        <strain evidence="3">CECT 8288</strain>
    </source>
</reference>
<protein>
    <submittedName>
        <fullName evidence="2">Inorganic triphosphatase</fullName>
    </submittedName>
</protein>
<dbReference type="EMBL" id="JBHRYN010000003">
    <property type="protein sequence ID" value="MFC3700271.1"/>
    <property type="molecule type" value="Genomic_DNA"/>
</dbReference>
<evidence type="ECO:0000313" key="3">
    <source>
        <dbReference type="Proteomes" id="UP001595710"/>
    </source>
</evidence>
<dbReference type="PANTHER" id="PTHR39569:SF1">
    <property type="entry name" value="INORGANIC TRIPHOSPHATASE"/>
    <property type="match status" value="1"/>
</dbReference>
<accession>A0ABV7WLT6</accession>
<proteinExistence type="predicted"/>
<dbReference type="InterPro" id="IPR033469">
    <property type="entry name" value="CYTH-like_dom_sf"/>
</dbReference>
<name>A0ABV7WLT6_9GAMM</name>
<organism evidence="2 3">
    <name type="scientific">Reinekea marina</name>
    <dbReference type="NCBI Taxonomy" id="1310421"/>
    <lineage>
        <taxon>Bacteria</taxon>
        <taxon>Pseudomonadati</taxon>
        <taxon>Pseudomonadota</taxon>
        <taxon>Gammaproteobacteria</taxon>
        <taxon>Oceanospirillales</taxon>
        <taxon>Saccharospirillaceae</taxon>
        <taxon>Reinekea</taxon>
    </lineage>
</organism>
<evidence type="ECO:0000259" key="1">
    <source>
        <dbReference type="PROSITE" id="PS51707"/>
    </source>
</evidence>
<feature type="domain" description="CYTH" evidence="1">
    <location>
        <begin position="2"/>
        <end position="197"/>
    </location>
</feature>
<comment type="caution">
    <text evidence="2">The sequence shown here is derived from an EMBL/GenBank/DDBJ whole genome shotgun (WGS) entry which is preliminary data.</text>
</comment>